<gene>
    <name evidence="9" type="ORF">GCM10010977_04550</name>
</gene>
<reference evidence="10" key="1">
    <citation type="journal article" date="2019" name="Int. J. Syst. Evol. Microbiol.">
        <title>The Global Catalogue of Microorganisms (GCM) 10K type strain sequencing project: providing services to taxonomists for standard genome sequencing and annotation.</title>
        <authorList>
            <consortium name="The Broad Institute Genomics Platform"/>
            <consortium name="The Broad Institute Genome Sequencing Center for Infectious Disease"/>
            <person name="Wu L."/>
            <person name="Ma J."/>
        </authorList>
    </citation>
    <scope>NUCLEOTIDE SEQUENCE [LARGE SCALE GENOMIC DNA]</scope>
    <source>
        <strain evidence="10">CGMCC 1.7064</strain>
    </source>
</reference>
<dbReference type="Pfam" id="PF13440">
    <property type="entry name" value="Polysacc_synt_3"/>
    <property type="match status" value="1"/>
</dbReference>
<dbReference type="Proteomes" id="UP000642509">
    <property type="component" value="Unassembled WGS sequence"/>
</dbReference>
<evidence type="ECO:0000256" key="4">
    <source>
        <dbReference type="ARBA" id="ARBA00022692"/>
    </source>
</evidence>
<comment type="subcellular location">
    <subcellularLocation>
        <location evidence="1">Cell membrane</location>
        <topology evidence="1">Multi-pass membrane protein</topology>
    </subcellularLocation>
</comment>
<comment type="caution">
    <text evidence="9">The sequence shown here is derived from an EMBL/GenBank/DDBJ whole genome shotgun (WGS) entry which is preliminary data.</text>
</comment>
<name>A0ABQ2LNW7_9MICC</name>
<keyword evidence="10" id="KW-1185">Reference proteome</keyword>
<feature type="transmembrane region" description="Helical" evidence="8">
    <location>
        <begin position="336"/>
        <end position="356"/>
    </location>
</feature>
<keyword evidence="5 8" id="KW-1133">Transmembrane helix</keyword>
<dbReference type="CDD" id="cd13127">
    <property type="entry name" value="MATE_tuaB_like"/>
    <property type="match status" value="1"/>
</dbReference>
<evidence type="ECO:0000256" key="3">
    <source>
        <dbReference type="ARBA" id="ARBA00022475"/>
    </source>
</evidence>
<feature type="transmembrane region" description="Helical" evidence="8">
    <location>
        <begin position="377"/>
        <end position="394"/>
    </location>
</feature>
<accession>A0ABQ2LNW7</accession>
<dbReference type="RefSeq" id="WP_188803754.1">
    <property type="nucleotide sequence ID" value="NZ_BAAAOU010000003.1"/>
</dbReference>
<evidence type="ECO:0000313" key="10">
    <source>
        <dbReference type="Proteomes" id="UP000642509"/>
    </source>
</evidence>
<feature type="transmembrane region" description="Helical" evidence="8">
    <location>
        <begin position="100"/>
        <end position="122"/>
    </location>
</feature>
<feature type="transmembrane region" description="Helical" evidence="8">
    <location>
        <begin position="40"/>
        <end position="58"/>
    </location>
</feature>
<evidence type="ECO:0000256" key="2">
    <source>
        <dbReference type="ARBA" id="ARBA00007430"/>
    </source>
</evidence>
<keyword evidence="4 8" id="KW-0812">Transmembrane</keyword>
<dbReference type="PANTHER" id="PTHR30250:SF10">
    <property type="entry name" value="LIPOPOLYSACCHARIDE BIOSYNTHESIS PROTEIN WZXC"/>
    <property type="match status" value="1"/>
</dbReference>
<feature type="transmembrane region" description="Helical" evidence="8">
    <location>
        <begin position="134"/>
        <end position="152"/>
    </location>
</feature>
<feature type="transmembrane region" description="Helical" evidence="8">
    <location>
        <begin position="460"/>
        <end position="479"/>
    </location>
</feature>
<feature type="transmembrane region" description="Helical" evidence="8">
    <location>
        <begin position="426"/>
        <end position="448"/>
    </location>
</feature>
<evidence type="ECO:0000256" key="8">
    <source>
        <dbReference type="SAM" id="Phobius"/>
    </source>
</evidence>
<evidence type="ECO:0000256" key="7">
    <source>
        <dbReference type="SAM" id="MobiDB-lite"/>
    </source>
</evidence>
<keyword evidence="3" id="KW-1003">Cell membrane</keyword>
<feature type="transmembrane region" description="Helical" evidence="8">
    <location>
        <begin position="222"/>
        <end position="244"/>
    </location>
</feature>
<protein>
    <submittedName>
        <fullName evidence="9">Transporter</fullName>
    </submittedName>
</protein>
<evidence type="ECO:0000256" key="1">
    <source>
        <dbReference type="ARBA" id="ARBA00004651"/>
    </source>
</evidence>
<comment type="similarity">
    <text evidence="2">Belongs to the polysaccharide synthase family.</text>
</comment>
<feature type="transmembrane region" description="Helical" evidence="8">
    <location>
        <begin position="302"/>
        <end position="324"/>
    </location>
</feature>
<sequence>MSIRTVRATGRRGHLATTEVHTTVSAGIRRGLAWSTVSSMVLRLGTFSVGIFLARMFTPEQFGLYAVVLTVQTVMMTLADFGLSSDLIRSANHRAKAPTVATMGLLISAVLTGAMAAGSGWLADVLGAPGTGPVLAVMSLTLLIAGIGVVPYATLQRTFRQKQVFVIAVVDFVVGTVLLVALVLGGWGVMALAVSRVIAQLVAVILQFVLSGERPRYGFNRSLAKGVWLFGLPVAGANLLSWVLLGADKVLVSSLAGASVLGFYFLAFNISNWPMSVLGQVVRSVSLPAFSRVATGPKDRSLATALAPVWAVSVLVGGMLVFLAGPVIELVYGGRWLAAAPLLMVLAAFGALRTVLDLSTSYLLARGESGRVLRLQLAWMVVLLPLLVAGTLTGSGLGAAVGHVVSSIVLLALYARSLAVVGADIAAVWAVFWPPLLAVIPAALATWLVTLAGPNPLVDLMGGGAAGTAVYGMVLYRWMRQRLSEARVLGADEVLEEEPDTAVPTARPVTVKTTDPDIQHPAVQHPSVHHPAVQHPSVHHPATTSEATT</sequence>
<feature type="transmembrane region" description="Helical" evidence="8">
    <location>
        <begin position="190"/>
        <end position="210"/>
    </location>
</feature>
<feature type="transmembrane region" description="Helical" evidence="8">
    <location>
        <begin position="64"/>
        <end position="88"/>
    </location>
</feature>
<evidence type="ECO:0000256" key="5">
    <source>
        <dbReference type="ARBA" id="ARBA00022989"/>
    </source>
</evidence>
<organism evidence="9 10">
    <name type="scientific">Citricoccus zhacaiensis</name>
    <dbReference type="NCBI Taxonomy" id="489142"/>
    <lineage>
        <taxon>Bacteria</taxon>
        <taxon>Bacillati</taxon>
        <taxon>Actinomycetota</taxon>
        <taxon>Actinomycetes</taxon>
        <taxon>Micrococcales</taxon>
        <taxon>Micrococcaceae</taxon>
        <taxon>Citricoccus</taxon>
    </lineage>
</organism>
<dbReference type="EMBL" id="BMLQ01000001">
    <property type="protein sequence ID" value="GGO41118.1"/>
    <property type="molecule type" value="Genomic_DNA"/>
</dbReference>
<evidence type="ECO:0000313" key="9">
    <source>
        <dbReference type="EMBL" id="GGO41118.1"/>
    </source>
</evidence>
<feature type="region of interest" description="Disordered" evidence="7">
    <location>
        <begin position="522"/>
        <end position="549"/>
    </location>
</feature>
<keyword evidence="6 8" id="KW-0472">Membrane</keyword>
<feature type="transmembrane region" description="Helical" evidence="8">
    <location>
        <begin position="164"/>
        <end position="184"/>
    </location>
</feature>
<proteinExistence type="inferred from homology"/>
<feature type="transmembrane region" description="Helical" evidence="8">
    <location>
        <begin position="400"/>
        <end position="419"/>
    </location>
</feature>
<dbReference type="PANTHER" id="PTHR30250">
    <property type="entry name" value="PST FAMILY PREDICTED COLANIC ACID TRANSPORTER"/>
    <property type="match status" value="1"/>
</dbReference>
<evidence type="ECO:0000256" key="6">
    <source>
        <dbReference type="ARBA" id="ARBA00023136"/>
    </source>
</evidence>
<dbReference type="InterPro" id="IPR050833">
    <property type="entry name" value="Poly_Biosynth_Transport"/>
</dbReference>